<sequence length="735" mass="82918">MLPSITRESTRIHKQILPSPTGKSPDIGRLISTLSTQPNPSKIPPHKFTVQPNNALLLTNFSSLPHPFSHQTLLHSSLFSQLKSPSNLYEAKRLHATLIVNGFFNSSDAVKAIGSQLVRVYVAFRCLEDALLVFDKLPQRSNLAWNAILRGFLDVGRFSRAIEFYHLMVSQGLVPDNFTYPLVFKACTELNDIEEGRKLRDFVLWNESQYNMKRNVYVECAVIDMFAKCGSLSEARQVFEGIREKDLACWSALICGNVQSGEWLEVLSLFKRMLLEGLRPDSVIMASVLPACGRLEDMEMGMSLHGCAIKCGFDSDLYVSNALMDMYCKCSATRFAYSLFCNMDNKDVVSWSSLIAGYSQNCQYTESLQLYLMMNDAKIRTNVVIAASVLSVLSRLKLLRHGKEMHGYILKQGFESDIVVGAALVEFYSNCKSMIKAEHVFRIMSDSDIMLWNSIIVGYSLNGEVENAFHIFRRIWDFNLRPNSITLVSILPICTKIGILRYGKEIHAYATRSGLGSAVSVGNALIDMYCKCGSLELAVRVFNQMKERNIVTYNTIISAHGIHGLGEHVFQFFEQMKGARIRPNKVTFIALLTACSHSGLVDKGRSLYHSMVHDYNIPPDMEHYSCIVDLLGRAGHLDDAYYLIKRMPVEPDMNILGSLLGACRVHNNVGLAEYLEKRILEKNQKDSGHYVLLSSVYASTGRWKDAMKVRTMIKEKRLPKRPGSSWIEIGSRIYR</sequence>
<dbReference type="Gene3D" id="1.25.40.10">
    <property type="entry name" value="Tetratricopeptide repeat domain"/>
    <property type="match status" value="4"/>
</dbReference>
<keyword evidence="1" id="KW-0677">Repeat</keyword>
<organism evidence="4 5">
    <name type="scientific">Hibiscus sabdariffa</name>
    <name type="common">roselle</name>
    <dbReference type="NCBI Taxonomy" id="183260"/>
    <lineage>
        <taxon>Eukaryota</taxon>
        <taxon>Viridiplantae</taxon>
        <taxon>Streptophyta</taxon>
        <taxon>Embryophyta</taxon>
        <taxon>Tracheophyta</taxon>
        <taxon>Spermatophyta</taxon>
        <taxon>Magnoliopsida</taxon>
        <taxon>eudicotyledons</taxon>
        <taxon>Gunneridae</taxon>
        <taxon>Pentapetalae</taxon>
        <taxon>rosids</taxon>
        <taxon>malvids</taxon>
        <taxon>Malvales</taxon>
        <taxon>Malvaceae</taxon>
        <taxon>Malvoideae</taxon>
        <taxon>Hibiscus</taxon>
    </lineage>
</organism>
<dbReference type="Pfam" id="PF20431">
    <property type="entry name" value="E_motif"/>
    <property type="match status" value="1"/>
</dbReference>
<dbReference type="InterPro" id="IPR046848">
    <property type="entry name" value="E_motif"/>
</dbReference>
<protein>
    <recommendedName>
        <fullName evidence="6">Pentatricopeptide repeat-containing protein</fullName>
    </recommendedName>
</protein>
<dbReference type="NCBIfam" id="TIGR00756">
    <property type="entry name" value="PPR"/>
    <property type="match status" value="6"/>
</dbReference>
<keyword evidence="5" id="KW-1185">Reference proteome</keyword>
<gene>
    <name evidence="4" type="ORF">V6N11_001449</name>
</gene>
<feature type="repeat" description="PPR" evidence="2">
    <location>
        <begin position="518"/>
        <end position="548"/>
    </location>
</feature>
<dbReference type="InterPro" id="IPR002885">
    <property type="entry name" value="PPR_rpt"/>
</dbReference>
<accession>A0ABR2RZQ4</accession>
<feature type="repeat" description="PPR" evidence="2">
    <location>
        <begin position="549"/>
        <end position="583"/>
    </location>
</feature>
<evidence type="ECO:0000256" key="2">
    <source>
        <dbReference type="PROSITE-ProRule" id="PRU00708"/>
    </source>
</evidence>
<dbReference type="EMBL" id="JBBPBN010000019">
    <property type="protein sequence ID" value="KAK9018475.1"/>
    <property type="molecule type" value="Genomic_DNA"/>
</dbReference>
<reference evidence="4 5" key="1">
    <citation type="journal article" date="2024" name="G3 (Bethesda)">
        <title>Genome assembly of Hibiscus sabdariffa L. provides insights into metabolisms of medicinal natural products.</title>
        <authorList>
            <person name="Kim T."/>
        </authorList>
    </citation>
    <scope>NUCLEOTIDE SEQUENCE [LARGE SCALE GENOMIC DNA]</scope>
    <source>
        <strain evidence="4">TK-2024</strain>
        <tissue evidence="4">Old leaves</tissue>
    </source>
</reference>
<dbReference type="PANTHER" id="PTHR47926:SF394">
    <property type="entry name" value="REPEAT-LIKE SUPERFAMILY PROTEIN, PUTATIVE-RELATED"/>
    <property type="match status" value="1"/>
</dbReference>
<evidence type="ECO:0000256" key="1">
    <source>
        <dbReference type="ARBA" id="ARBA00022737"/>
    </source>
</evidence>
<feature type="repeat" description="PPR" evidence="2">
    <location>
        <begin position="347"/>
        <end position="381"/>
    </location>
</feature>
<feature type="repeat" description="PPR" evidence="2">
    <location>
        <begin position="246"/>
        <end position="280"/>
    </location>
</feature>
<evidence type="ECO:0000313" key="4">
    <source>
        <dbReference type="EMBL" id="KAK9018475.1"/>
    </source>
</evidence>
<proteinExistence type="predicted"/>
<evidence type="ECO:0000313" key="5">
    <source>
        <dbReference type="Proteomes" id="UP001396334"/>
    </source>
</evidence>
<dbReference type="InterPro" id="IPR011990">
    <property type="entry name" value="TPR-like_helical_dom_sf"/>
</dbReference>
<dbReference type="Proteomes" id="UP001396334">
    <property type="component" value="Unassembled WGS sequence"/>
</dbReference>
<dbReference type="PROSITE" id="PS51375">
    <property type="entry name" value="PPR"/>
    <property type="match status" value="6"/>
</dbReference>
<comment type="caution">
    <text evidence="4">The sequence shown here is derived from an EMBL/GenBank/DDBJ whole genome shotgun (WGS) entry which is preliminary data.</text>
</comment>
<name>A0ABR2RZQ4_9ROSI</name>
<evidence type="ECO:0008006" key="6">
    <source>
        <dbReference type="Google" id="ProtNLM"/>
    </source>
</evidence>
<feature type="region of interest" description="Disordered" evidence="3">
    <location>
        <begin position="1"/>
        <end position="44"/>
    </location>
</feature>
<dbReference type="Pfam" id="PF12854">
    <property type="entry name" value="PPR_1"/>
    <property type="match status" value="1"/>
</dbReference>
<dbReference type="Pfam" id="PF01535">
    <property type="entry name" value="PPR"/>
    <property type="match status" value="6"/>
</dbReference>
<feature type="repeat" description="PPR" evidence="2">
    <location>
        <begin position="448"/>
        <end position="482"/>
    </location>
</feature>
<evidence type="ECO:0000256" key="3">
    <source>
        <dbReference type="SAM" id="MobiDB-lite"/>
    </source>
</evidence>
<feature type="repeat" description="PPR" evidence="2">
    <location>
        <begin position="141"/>
        <end position="175"/>
    </location>
</feature>
<dbReference type="PANTHER" id="PTHR47926">
    <property type="entry name" value="PENTATRICOPEPTIDE REPEAT-CONTAINING PROTEIN"/>
    <property type="match status" value="1"/>
</dbReference>
<dbReference type="Pfam" id="PF13041">
    <property type="entry name" value="PPR_2"/>
    <property type="match status" value="2"/>
</dbReference>
<dbReference type="InterPro" id="IPR046960">
    <property type="entry name" value="PPR_At4g14850-like_plant"/>
</dbReference>